<dbReference type="SUPFAM" id="SSF52540">
    <property type="entry name" value="P-loop containing nucleoside triphosphate hydrolases"/>
    <property type="match status" value="1"/>
</dbReference>
<dbReference type="PaxDb" id="2903-EOD26371"/>
<accession>A0A0D3JS86</accession>
<organism evidence="2 3">
    <name type="scientific">Emiliania huxleyi (strain CCMP1516)</name>
    <dbReference type="NCBI Taxonomy" id="280463"/>
    <lineage>
        <taxon>Eukaryota</taxon>
        <taxon>Haptista</taxon>
        <taxon>Haptophyta</taxon>
        <taxon>Prymnesiophyceae</taxon>
        <taxon>Isochrysidales</taxon>
        <taxon>Noelaerhabdaceae</taxon>
        <taxon>Emiliania</taxon>
    </lineage>
</organism>
<dbReference type="InterPro" id="IPR036465">
    <property type="entry name" value="vWFA_dom_sf"/>
</dbReference>
<dbReference type="eggNOG" id="ENOG502SPVR">
    <property type="taxonomic scope" value="Eukaryota"/>
</dbReference>
<dbReference type="EnsemblProtists" id="EOD26371">
    <property type="protein sequence ID" value="EOD26371"/>
    <property type="gene ID" value="EMIHUDRAFT_450255"/>
</dbReference>
<dbReference type="Gene3D" id="3.40.50.300">
    <property type="entry name" value="P-loop containing nucleotide triphosphate hydrolases"/>
    <property type="match status" value="1"/>
</dbReference>
<dbReference type="Pfam" id="PF20030">
    <property type="entry name" value="bpMoxR"/>
    <property type="match status" value="1"/>
</dbReference>
<dbReference type="GeneID" id="17271917"/>
<protein>
    <recommendedName>
        <fullName evidence="1">MoxR domain-containing protein</fullName>
    </recommendedName>
</protein>
<name>A0A0D3JS86_EMIH1</name>
<dbReference type="InterPro" id="IPR045427">
    <property type="entry name" value="MoxR"/>
</dbReference>
<sequence length="542" mass="59625">MLRVATRTSPAPATLLARLNLPWRGRVDALLDTLHKVQPGLDRLRRSFDDHIVGHSDIKEAFLLALLAREHLYIEGPPGVAKTMLSEIVSKATDLRPFIYQCHRDTRLNELVGESVIVRSTDAGGRETIRQDVVPGGVLACELAVLDDISRAPGEALNVLLRVLNERRWGGGPKLPLQTAIATGNPVADDGFYGDPLDPATLDRFTLQLRAQGLVQSADWAGCAEVIDLYSGPRDVDHEPHVARCGPSLLRDASALVPMVVFPPACKRVLLRLLVLLAVGVMKARAVLRGRHVCDPSDLRVVRYLTAFRVPEPLHLKIDESEPAEAALWCEAPSPRLPRRTRRHSPGAAGRVAIVRDTSSSMEGLWHRWAGLVCTSVVDLAKQHRMPVGYCEFSSSARKFLPADSRAHQRRRFFSREYAALAAHSGEAQSGGTTNFEAPLRTILEEEIEEARGLGVAVHTIFIGNSRCPPVLDRLSEETGGTSWAAYFDVQSRSIRLVDRQAGEAAGLEASSPRPEQQKLDRLARVPALFNKYVEEKYGDAL</sequence>
<feature type="domain" description="MoxR" evidence="1">
    <location>
        <begin position="46"/>
        <end position="212"/>
    </location>
</feature>
<evidence type="ECO:0000313" key="2">
    <source>
        <dbReference type="EnsemblProtists" id="EOD26371"/>
    </source>
</evidence>
<reference evidence="2" key="2">
    <citation type="submission" date="2024-10" db="UniProtKB">
        <authorList>
            <consortium name="EnsemblProtists"/>
        </authorList>
    </citation>
    <scope>IDENTIFICATION</scope>
</reference>
<evidence type="ECO:0000313" key="3">
    <source>
        <dbReference type="Proteomes" id="UP000013827"/>
    </source>
</evidence>
<dbReference type="PANTHER" id="PTHR42759:SF1">
    <property type="entry name" value="MAGNESIUM-CHELATASE SUBUNIT CHLD"/>
    <property type="match status" value="1"/>
</dbReference>
<dbReference type="KEGG" id="ehx:EMIHUDRAFT_450255"/>
<proteinExistence type="predicted"/>
<dbReference type="HOGENOM" id="CLU_502931_0_0_1"/>
<evidence type="ECO:0000259" key="1">
    <source>
        <dbReference type="Pfam" id="PF20030"/>
    </source>
</evidence>
<dbReference type="AlphaFoldDB" id="A0A0D3JS86"/>
<dbReference type="InterPro" id="IPR027417">
    <property type="entry name" value="P-loop_NTPase"/>
</dbReference>
<dbReference type="SUPFAM" id="SSF53300">
    <property type="entry name" value="vWA-like"/>
    <property type="match status" value="1"/>
</dbReference>
<keyword evidence="3" id="KW-1185">Reference proteome</keyword>
<dbReference type="InterPro" id="IPR050764">
    <property type="entry name" value="CbbQ/NirQ/NorQ/GpvN"/>
</dbReference>
<dbReference type="PANTHER" id="PTHR42759">
    <property type="entry name" value="MOXR FAMILY PROTEIN"/>
    <property type="match status" value="1"/>
</dbReference>
<dbReference type="Proteomes" id="UP000013827">
    <property type="component" value="Unassembled WGS sequence"/>
</dbReference>
<dbReference type="CDD" id="cd00009">
    <property type="entry name" value="AAA"/>
    <property type="match status" value="1"/>
</dbReference>
<dbReference type="RefSeq" id="XP_005778800.1">
    <property type="nucleotide sequence ID" value="XM_005778743.1"/>
</dbReference>
<reference evidence="3" key="1">
    <citation type="journal article" date="2013" name="Nature">
        <title>Pan genome of the phytoplankton Emiliania underpins its global distribution.</title>
        <authorList>
            <person name="Read B.A."/>
            <person name="Kegel J."/>
            <person name="Klute M.J."/>
            <person name="Kuo A."/>
            <person name="Lefebvre S.C."/>
            <person name="Maumus F."/>
            <person name="Mayer C."/>
            <person name="Miller J."/>
            <person name="Monier A."/>
            <person name="Salamov A."/>
            <person name="Young J."/>
            <person name="Aguilar M."/>
            <person name="Claverie J.M."/>
            <person name="Frickenhaus S."/>
            <person name="Gonzalez K."/>
            <person name="Herman E.K."/>
            <person name="Lin Y.C."/>
            <person name="Napier J."/>
            <person name="Ogata H."/>
            <person name="Sarno A.F."/>
            <person name="Shmutz J."/>
            <person name="Schroeder D."/>
            <person name="de Vargas C."/>
            <person name="Verret F."/>
            <person name="von Dassow P."/>
            <person name="Valentin K."/>
            <person name="Van de Peer Y."/>
            <person name="Wheeler G."/>
            <person name="Dacks J.B."/>
            <person name="Delwiche C.F."/>
            <person name="Dyhrman S.T."/>
            <person name="Glockner G."/>
            <person name="John U."/>
            <person name="Richards T."/>
            <person name="Worden A.Z."/>
            <person name="Zhang X."/>
            <person name="Grigoriev I.V."/>
            <person name="Allen A.E."/>
            <person name="Bidle K."/>
            <person name="Borodovsky M."/>
            <person name="Bowler C."/>
            <person name="Brownlee C."/>
            <person name="Cock J.M."/>
            <person name="Elias M."/>
            <person name="Gladyshev V.N."/>
            <person name="Groth M."/>
            <person name="Guda C."/>
            <person name="Hadaegh A."/>
            <person name="Iglesias-Rodriguez M.D."/>
            <person name="Jenkins J."/>
            <person name="Jones B.M."/>
            <person name="Lawson T."/>
            <person name="Leese F."/>
            <person name="Lindquist E."/>
            <person name="Lobanov A."/>
            <person name="Lomsadze A."/>
            <person name="Malik S.B."/>
            <person name="Marsh M.E."/>
            <person name="Mackinder L."/>
            <person name="Mock T."/>
            <person name="Mueller-Roeber B."/>
            <person name="Pagarete A."/>
            <person name="Parker M."/>
            <person name="Probert I."/>
            <person name="Quesneville H."/>
            <person name="Raines C."/>
            <person name="Rensing S.A."/>
            <person name="Riano-Pachon D.M."/>
            <person name="Richier S."/>
            <person name="Rokitta S."/>
            <person name="Shiraiwa Y."/>
            <person name="Soanes D.M."/>
            <person name="van der Giezen M."/>
            <person name="Wahlund T.M."/>
            <person name="Williams B."/>
            <person name="Wilson W."/>
            <person name="Wolfe G."/>
            <person name="Wurch L.L."/>
        </authorList>
    </citation>
    <scope>NUCLEOTIDE SEQUENCE</scope>
</reference>